<protein>
    <recommendedName>
        <fullName evidence="3">Thioredoxin domain-containing protein</fullName>
    </recommendedName>
</protein>
<dbReference type="PANTHER" id="PTHR10293:SF73">
    <property type="entry name" value="GLUTAREDOXIN-3"/>
    <property type="match status" value="1"/>
</dbReference>
<feature type="compositionally biased region" description="Basic and acidic residues" evidence="2">
    <location>
        <begin position="732"/>
        <end position="748"/>
    </location>
</feature>
<keyword evidence="5" id="KW-1185">Reference proteome</keyword>
<dbReference type="InterPro" id="IPR004480">
    <property type="entry name" value="Monothiol_GRX-rel"/>
</dbReference>
<dbReference type="PROSITE" id="PS51352">
    <property type="entry name" value="THIOREDOXIN_2"/>
    <property type="match status" value="1"/>
</dbReference>
<proteinExistence type="predicted"/>
<name>A0AA36DN87_CYLNA</name>
<dbReference type="GO" id="GO:0005634">
    <property type="term" value="C:nucleus"/>
    <property type="evidence" value="ECO:0007669"/>
    <property type="project" value="TreeGrafter"/>
</dbReference>
<organism evidence="4 5">
    <name type="scientific">Cylicocyclus nassatus</name>
    <name type="common">Nematode worm</name>
    <dbReference type="NCBI Taxonomy" id="53992"/>
    <lineage>
        <taxon>Eukaryota</taxon>
        <taxon>Metazoa</taxon>
        <taxon>Ecdysozoa</taxon>
        <taxon>Nematoda</taxon>
        <taxon>Chromadorea</taxon>
        <taxon>Rhabditida</taxon>
        <taxon>Rhabditina</taxon>
        <taxon>Rhabditomorpha</taxon>
        <taxon>Strongyloidea</taxon>
        <taxon>Strongylidae</taxon>
        <taxon>Cylicocyclus</taxon>
    </lineage>
</organism>
<dbReference type="InterPro" id="IPR036249">
    <property type="entry name" value="Thioredoxin-like_sf"/>
</dbReference>
<dbReference type="PANTHER" id="PTHR10293">
    <property type="entry name" value="GLUTAREDOXIN FAMILY MEMBER"/>
    <property type="match status" value="1"/>
</dbReference>
<dbReference type="InterPro" id="IPR013766">
    <property type="entry name" value="Thioredoxin_domain"/>
</dbReference>
<feature type="region of interest" description="Disordered" evidence="2">
    <location>
        <begin position="714"/>
        <end position="784"/>
    </location>
</feature>
<comment type="caution">
    <text evidence="4">The sequence shown here is derived from an EMBL/GenBank/DDBJ whole genome shotgun (WGS) entry which is preliminary data.</text>
</comment>
<dbReference type="Pfam" id="PF07245">
    <property type="entry name" value="Phlebovirus_G2"/>
    <property type="match status" value="2"/>
</dbReference>
<feature type="domain" description="Thioredoxin" evidence="3">
    <location>
        <begin position="1"/>
        <end position="107"/>
    </location>
</feature>
<dbReference type="Pfam" id="PF00085">
    <property type="entry name" value="Thioredoxin"/>
    <property type="match status" value="1"/>
</dbReference>
<feature type="region of interest" description="Disordered" evidence="2">
    <location>
        <begin position="1565"/>
        <end position="1636"/>
    </location>
</feature>
<dbReference type="EMBL" id="CATQJL010000001">
    <property type="protein sequence ID" value="CAJ0589534.1"/>
    <property type="molecule type" value="Genomic_DNA"/>
</dbReference>
<dbReference type="Gene3D" id="3.40.30.10">
    <property type="entry name" value="Glutaredoxin"/>
    <property type="match status" value="1"/>
</dbReference>
<evidence type="ECO:0000313" key="5">
    <source>
        <dbReference type="Proteomes" id="UP001176961"/>
    </source>
</evidence>
<gene>
    <name evidence="4" type="ORF">CYNAS_LOCUS1517</name>
</gene>
<evidence type="ECO:0000313" key="4">
    <source>
        <dbReference type="EMBL" id="CAJ0589534.1"/>
    </source>
</evidence>
<dbReference type="GO" id="GO:0005829">
    <property type="term" value="C:cytosol"/>
    <property type="evidence" value="ECO:0007669"/>
    <property type="project" value="TreeGrafter"/>
</dbReference>
<dbReference type="SUPFAM" id="SSF52833">
    <property type="entry name" value="Thioredoxin-like"/>
    <property type="match status" value="1"/>
</dbReference>
<feature type="region of interest" description="Disordered" evidence="2">
    <location>
        <begin position="975"/>
        <end position="1003"/>
    </location>
</feature>
<evidence type="ECO:0000259" key="3">
    <source>
        <dbReference type="PROSITE" id="PS51352"/>
    </source>
</evidence>
<dbReference type="GO" id="GO:0006879">
    <property type="term" value="P:intracellular iron ion homeostasis"/>
    <property type="evidence" value="ECO:0007669"/>
    <property type="project" value="TreeGrafter"/>
</dbReference>
<evidence type="ECO:0000256" key="1">
    <source>
        <dbReference type="SAM" id="Coils"/>
    </source>
</evidence>
<dbReference type="Gene3D" id="2.60.40.3770">
    <property type="match status" value="2"/>
</dbReference>
<dbReference type="Proteomes" id="UP001176961">
    <property type="component" value="Unassembled WGS sequence"/>
</dbReference>
<sequence length="1967" mass="223368">MVVQQLNSAEEFNKFLLDWKLAVVHFYASWAPPCEQVNKVLKDLQDDYKSYPVGFAFIDAEGVPDVSAKHSIAAAPTLIYFKGGKEVDRVNGYKPSEIESKLTQHSFDIASSGQATNEATKTAKKEDLETRLKKLIGMHRLMLFMKGTPDAPRCVLEVFHCNRWAQTVAIDFTHFDAKSGKTNEFTALMPPNVPVQWESFSLTLSSVSMAPIPLLQSSFISNGNNTALWDNQLKPALRCPTSKAARTLRCEIFEQCTCNPAETKANCNCLNVPILKQFEDLQRRMPVILPSITFEESIHGVKAIVQNMLSTEIIVTLQEDLRTNLVVDNDICTVENTQLIGCYNCEKGAYAKIKCFASRSSKAEIICEGTSFTAPCGKQGIESVMRISPTQAMVRMKCSVSCGEVVTTFEVGGILKYTATFETMLYKWLTSNSKSAPAEIQWPDFYHLFDVFSQWYKTVLIAGITLIAMLGITYALISTCGLRCVVILAKLMTKPIRTFYKLAWRLSAAELDGETTFLKTILRIASPQAEFLEPQLQAILKSLHNQKKVATTQRTQWTSLMGEANFLQSSTNEQLMVTNRCLRSATQTKEKILRLGTWYILTDRIYDRQVQANLIPRGRRFQWLEKGKKQEYDVNAESVLKMVQSLMSFTKTSISMMEDHLNKVERQVNESEEAKLAVQCKQLKERIQEIELDWADQVERLERENRALKEKIQEQYEDRQMDWSAEVEETTDGSRAENKEQGKEKGPEQNDDAMDWTAPTEEIAIIDQADDDKTKDDDYEDDKSEENMMETTFSTIEKLMDQEDSSERQRDYHKMAMRLGTSKRLLTRYTKKLEAVITHLKNERLETRTATSQEGEVLRDSLRQLNEGIGAITAFTEKIEKLLMDYATDVSSLQDLDEQEVTSFEEYSAKAEETLASAFDYLVLLQSRRQAYTVCTSRAGEASNTTLEAAEGTTPVQPRPVNLLVPLELEEYQSENTNEADAGGSEITPTTKETTTHPYNLRPNRKKNYAENILNTSILLVTMLGLLITNDGVRGQKVRDQVAKITRFIKCIPGGVQLVSEVQVPYQSSFISNGNNTALWDNQLKPALRCPTSKAARTLRCEIFEQCTCNPAETKANCNCLNVPILKQFEDLQRRMPVILPSITFEESIHGVKAIVQNMLSTEIIVTLQEDLRTNLVVDNDICTVENTQLIGCYNCEKGAYAKIKCFASRSSKAEIICEGTSFTAPCGKQGIESVMRISPTQAMVRMKCSVSCGEVVTTFEVGGILKYTATFETMLYKWLTSNSKSAPAEIQWPDFYHLFDVFSQWYKTVLIAGITLIAMLGITYALISTCGLRCVVILAKLMTKPIRTFYKLAWRLSAAELDGETTFLKTILRIASPQAEFLEPQLQAILKSLHNQKKVATTQRTQWTSLMGEANFLQSSTNEQLMVTNRCLRSATQTKEKILRLGTWYILTDRIYDRQVQANLIPRGRRFQWLEKGKKQEYDVNAESVLKMVQSLMSFTKTSISMMEDHLNKVERQVNESEEAKLAVQCKQLKERIQEIELDWADQVERLERENRALKEKIQEQYEDRQMDWSAEVEETTDGSRAENKEQGKEKGPEQNDDAMDWTAPTEEIAIIDQADDDKTKDDDYEDDKSEENMMETTFSTIEKLMDQEDSSERQRDYHLPMSAQQVNNGSEAGSEWSLVSQQWSQVGTRNSSPQPEESAAALNVETELKERNASLEALVARLEKQLAATQSQLEGKQKTLDQFQSSSKHGWAACDNLHGQLNEKTRQIGILDYKMKREKENHEKQSLSDRKMNKELCKEVTEMSEDLFTLRKLIPILEGTRDVSMLEEQLLCEERILSHLVRGEVKRTYVRIQPDFTAIMEVEVYDRRTLGKRLQCSLHTSSNYHYKFSPERDGWKGDKISVMLHFGSLSVQSLGDEIPMPPGFTSALLRGTTSNVYFNGIVGGDGLKEELDEKAGRNRRN</sequence>
<evidence type="ECO:0000256" key="2">
    <source>
        <dbReference type="SAM" id="MobiDB-lite"/>
    </source>
</evidence>
<dbReference type="InterPro" id="IPR009878">
    <property type="entry name" value="Phlebovirus_G2_fusion"/>
</dbReference>
<dbReference type="CDD" id="cd02984">
    <property type="entry name" value="TRX_PICOT"/>
    <property type="match status" value="1"/>
</dbReference>
<feature type="coiled-coil region" evidence="1">
    <location>
        <begin position="1711"/>
        <end position="1745"/>
    </location>
</feature>
<reference evidence="4" key="1">
    <citation type="submission" date="2023-07" db="EMBL/GenBank/DDBJ databases">
        <authorList>
            <consortium name="CYATHOMIX"/>
        </authorList>
    </citation>
    <scope>NUCLEOTIDE SEQUENCE</scope>
    <source>
        <strain evidence="4">N/A</strain>
    </source>
</reference>
<keyword evidence="1" id="KW-0175">Coiled coil</keyword>
<accession>A0AA36DN87</accession>
<feature type="compositionally biased region" description="Basic and acidic residues" evidence="2">
    <location>
        <begin position="1583"/>
        <end position="1599"/>
    </location>
</feature>